<dbReference type="InterPro" id="IPR050306">
    <property type="entry name" value="PfkB_Carbo_kinase"/>
</dbReference>
<dbReference type="PANTHER" id="PTHR43085">
    <property type="entry name" value="HEXOKINASE FAMILY MEMBER"/>
    <property type="match status" value="1"/>
</dbReference>
<keyword evidence="3" id="KW-0547">Nucleotide-binding</keyword>
<evidence type="ECO:0000259" key="6">
    <source>
        <dbReference type="Pfam" id="PF00294"/>
    </source>
</evidence>
<proteinExistence type="inferred from homology"/>
<dbReference type="Proteomes" id="UP000030598">
    <property type="component" value="Unassembled WGS sequence"/>
</dbReference>
<evidence type="ECO:0000256" key="4">
    <source>
        <dbReference type="ARBA" id="ARBA00022777"/>
    </source>
</evidence>
<sequence>MKKKKVICVGEALIDRIRNKSNQGFRDFLGGAPANVACALRKLKIDSTFIGRLGSDDYGKKFIMQFKELEVNLDFLQLDNNSCTRVVNVDRDQFGDRFFSGFEENSYSCFADEVLSKKSIEKEILNLEKSFLETKYLVTGTILLSSPASRETIFFLLEQAKKFEVKIVIDLNWREVFWDHSSFSSEISKASRFKLIKKFLNHANVLKLANEEATLFFEDENPFLISQQLSNRPDVIITDGKNPVAWYINGLQGITETPSSQKIVDTTGAGDAFLAGLISKLITSGYPSNEREIEDCIKFAGVCGLLTCLGEGAIQQQPYYEKVNKFLGSLIS</sequence>
<dbReference type="SUPFAM" id="SSF53613">
    <property type="entry name" value="Ribokinase-like"/>
    <property type="match status" value="1"/>
</dbReference>
<gene>
    <name evidence="7" type="ORF">EU91_1793</name>
</gene>
<dbReference type="EMBL" id="JNAH01000008">
    <property type="protein sequence ID" value="KGF85690.1"/>
    <property type="molecule type" value="Genomic_DNA"/>
</dbReference>
<dbReference type="InterPro" id="IPR002173">
    <property type="entry name" value="Carboh/pur_kinase_PfkB_CS"/>
</dbReference>
<dbReference type="GO" id="GO:0005524">
    <property type="term" value="F:ATP binding"/>
    <property type="evidence" value="ECO:0007669"/>
    <property type="project" value="UniProtKB-KW"/>
</dbReference>
<dbReference type="STRING" id="59925.EU91_1793"/>
<comment type="similarity">
    <text evidence="1">Belongs to the carbohydrate kinase PfkB family.</text>
</comment>
<comment type="caution">
    <text evidence="7">The sequence shown here is derived from an EMBL/GenBank/DDBJ whole genome shotgun (WGS) entry which is preliminary data.</text>
</comment>
<evidence type="ECO:0000313" key="8">
    <source>
        <dbReference type="Proteomes" id="UP000030598"/>
    </source>
</evidence>
<dbReference type="RefSeq" id="WP_032525138.1">
    <property type="nucleotide sequence ID" value="NZ_CP138934.1"/>
</dbReference>
<evidence type="ECO:0000313" key="7">
    <source>
        <dbReference type="EMBL" id="KGF85690.1"/>
    </source>
</evidence>
<dbReference type="PROSITE" id="PS00584">
    <property type="entry name" value="PFKB_KINASES_2"/>
    <property type="match status" value="1"/>
</dbReference>
<protein>
    <submittedName>
        <fullName evidence="7">Fructokinase</fullName>
        <ecNumber evidence="7">2.7.1.4</ecNumber>
    </submittedName>
</protein>
<keyword evidence="4 7" id="KW-0418">Kinase</keyword>
<dbReference type="GO" id="GO:0008865">
    <property type="term" value="F:fructokinase activity"/>
    <property type="evidence" value="ECO:0007669"/>
    <property type="project" value="UniProtKB-EC"/>
</dbReference>
<dbReference type="OrthoDB" id="9813569at2"/>
<evidence type="ECO:0000256" key="1">
    <source>
        <dbReference type="ARBA" id="ARBA00010688"/>
    </source>
</evidence>
<evidence type="ECO:0000256" key="5">
    <source>
        <dbReference type="ARBA" id="ARBA00022840"/>
    </source>
</evidence>
<keyword evidence="2 7" id="KW-0808">Transferase</keyword>
<dbReference type="InterPro" id="IPR011611">
    <property type="entry name" value="PfkB_dom"/>
</dbReference>
<organism evidence="7 8">
    <name type="scientific">Prochlorococcus marinus str. GP2</name>
    <dbReference type="NCBI Taxonomy" id="59925"/>
    <lineage>
        <taxon>Bacteria</taxon>
        <taxon>Bacillati</taxon>
        <taxon>Cyanobacteriota</taxon>
        <taxon>Cyanophyceae</taxon>
        <taxon>Synechococcales</taxon>
        <taxon>Prochlorococcaceae</taxon>
        <taxon>Prochlorococcus</taxon>
    </lineage>
</organism>
<dbReference type="eggNOG" id="COG0524">
    <property type="taxonomic scope" value="Bacteria"/>
</dbReference>
<keyword evidence="5" id="KW-0067">ATP-binding</keyword>
<reference evidence="8" key="1">
    <citation type="journal article" date="2014" name="Sci. Data">
        <title>Genomes of diverse isolates of the marine cyanobacterium Prochlorococcus.</title>
        <authorList>
            <person name="Biller S."/>
            <person name="Berube P."/>
            <person name="Thompson J."/>
            <person name="Kelly L."/>
            <person name="Roggensack S."/>
            <person name="Awad L."/>
            <person name="Roache-Johnson K."/>
            <person name="Ding H."/>
            <person name="Giovannoni S.J."/>
            <person name="Moore L.R."/>
            <person name="Chisholm S.W."/>
        </authorList>
    </citation>
    <scope>NUCLEOTIDE SEQUENCE [LARGE SCALE GENOMIC DNA]</scope>
    <source>
        <strain evidence="8">GP2</strain>
    </source>
</reference>
<name>A0A0A1Z872_PROMR</name>
<evidence type="ECO:0000256" key="3">
    <source>
        <dbReference type="ARBA" id="ARBA00022741"/>
    </source>
</evidence>
<dbReference type="CDD" id="cd01167">
    <property type="entry name" value="bac_FRK"/>
    <property type="match status" value="1"/>
</dbReference>
<dbReference type="PANTHER" id="PTHR43085:SF1">
    <property type="entry name" value="PSEUDOURIDINE KINASE-RELATED"/>
    <property type="match status" value="1"/>
</dbReference>
<accession>A0A0A1Z872</accession>
<dbReference type="Pfam" id="PF00294">
    <property type="entry name" value="PfkB"/>
    <property type="match status" value="1"/>
</dbReference>
<feature type="domain" description="Carbohydrate kinase PfkB" evidence="6">
    <location>
        <begin position="4"/>
        <end position="316"/>
    </location>
</feature>
<dbReference type="InterPro" id="IPR029056">
    <property type="entry name" value="Ribokinase-like"/>
</dbReference>
<dbReference type="EC" id="2.7.1.4" evidence="7"/>
<dbReference type="Gene3D" id="3.40.1190.20">
    <property type="match status" value="1"/>
</dbReference>
<evidence type="ECO:0000256" key="2">
    <source>
        <dbReference type="ARBA" id="ARBA00022679"/>
    </source>
</evidence>
<dbReference type="AlphaFoldDB" id="A0A0A1Z872"/>